<keyword evidence="3" id="KW-1185">Reference proteome</keyword>
<evidence type="ECO:0000256" key="1">
    <source>
        <dbReference type="SAM" id="MobiDB-lite"/>
    </source>
</evidence>
<comment type="caution">
    <text evidence="2">The sequence shown here is derived from an EMBL/GenBank/DDBJ whole genome shotgun (WGS) entry which is preliminary data.</text>
</comment>
<sequence length="55" mass="6207">MMLDLTSRESATSSLTFSYRVTYQAVAPIGSRTLACGHSSHRRHAPSWRGTVRRR</sequence>
<organism evidence="2 3">
    <name type="scientific">Streptomyces macrolidinus</name>
    <dbReference type="NCBI Taxonomy" id="2952607"/>
    <lineage>
        <taxon>Bacteria</taxon>
        <taxon>Bacillati</taxon>
        <taxon>Actinomycetota</taxon>
        <taxon>Actinomycetes</taxon>
        <taxon>Kitasatosporales</taxon>
        <taxon>Streptomycetaceae</taxon>
        <taxon>Streptomyces</taxon>
    </lineage>
</organism>
<name>A0ABT0ZD85_9ACTN</name>
<gene>
    <name evidence="2" type="ORF">NGF19_12160</name>
</gene>
<reference evidence="2 3" key="1">
    <citation type="submission" date="2022-05" db="EMBL/GenBank/DDBJ databases">
        <title>Streptomyces sp. nov. RY43-2 isolated from soil of a peat swamp forest.</title>
        <authorList>
            <person name="Kanchanasin P."/>
            <person name="Tanasupawat S."/>
            <person name="Phongsopitanun W."/>
        </authorList>
    </citation>
    <scope>NUCLEOTIDE SEQUENCE [LARGE SCALE GENOMIC DNA]</scope>
    <source>
        <strain evidence="2 3">RY43-2</strain>
    </source>
</reference>
<evidence type="ECO:0000313" key="3">
    <source>
        <dbReference type="Proteomes" id="UP001523219"/>
    </source>
</evidence>
<protein>
    <submittedName>
        <fullName evidence="2">Uncharacterized protein</fullName>
    </submittedName>
</protein>
<feature type="region of interest" description="Disordered" evidence="1">
    <location>
        <begin position="36"/>
        <end position="55"/>
    </location>
</feature>
<evidence type="ECO:0000313" key="2">
    <source>
        <dbReference type="EMBL" id="MCN9241535.1"/>
    </source>
</evidence>
<dbReference type="RefSeq" id="WP_252424994.1">
    <property type="nucleotide sequence ID" value="NZ_JAMWMR010000008.1"/>
</dbReference>
<proteinExistence type="predicted"/>
<accession>A0ABT0ZD85</accession>
<dbReference type="Proteomes" id="UP001523219">
    <property type="component" value="Unassembled WGS sequence"/>
</dbReference>
<dbReference type="EMBL" id="JAMWMR010000008">
    <property type="protein sequence ID" value="MCN9241535.1"/>
    <property type="molecule type" value="Genomic_DNA"/>
</dbReference>
<feature type="compositionally biased region" description="Basic residues" evidence="1">
    <location>
        <begin position="39"/>
        <end position="55"/>
    </location>
</feature>